<dbReference type="OrthoDB" id="283809at2"/>
<evidence type="ECO:0000259" key="5">
    <source>
        <dbReference type="PROSITE" id="PS51898"/>
    </source>
</evidence>
<dbReference type="InterPro" id="IPR004107">
    <property type="entry name" value="Integrase_SAM-like_N"/>
</dbReference>
<dbReference type="InterPro" id="IPR002104">
    <property type="entry name" value="Integrase_catalytic"/>
</dbReference>
<dbReference type="GO" id="GO:0003677">
    <property type="term" value="F:DNA binding"/>
    <property type="evidence" value="ECO:0007669"/>
    <property type="project" value="UniProtKB-UniRule"/>
</dbReference>
<dbReference type="PANTHER" id="PTHR30349:SF90">
    <property type="entry name" value="TYROSINE RECOMBINASE XERD"/>
    <property type="match status" value="1"/>
</dbReference>
<dbReference type="GO" id="GO:0015074">
    <property type="term" value="P:DNA integration"/>
    <property type="evidence" value="ECO:0007669"/>
    <property type="project" value="UniProtKB-KW"/>
</dbReference>
<dbReference type="InterPro" id="IPR044068">
    <property type="entry name" value="CB"/>
</dbReference>
<gene>
    <name evidence="7" type="ORF">GRAN_0015</name>
</gene>
<evidence type="ECO:0000256" key="2">
    <source>
        <dbReference type="ARBA" id="ARBA00023125"/>
    </source>
</evidence>
<accession>A0A4Q0SVW6</accession>
<dbReference type="AlphaFoldDB" id="A0A4Q0SVW6"/>
<keyword evidence="2 4" id="KW-0238">DNA-binding</keyword>
<evidence type="ECO:0000256" key="1">
    <source>
        <dbReference type="ARBA" id="ARBA00022908"/>
    </source>
</evidence>
<reference evidence="8" key="2">
    <citation type="submission" date="2019-02" db="EMBL/GenBank/DDBJ databases">
        <title>Granulicella sibirica sp. nov., a psychrotolerant acidobacterium isolated from an organic soil layer in forested tundra, West Siberia.</title>
        <authorList>
            <person name="Oshkin I.Y."/>
            <person name="Kulichevskaya I.S."/>
            <person name="Rijpstra W.I.C."/>
            <person name="Sinninghe Damste J.S."/>
            <person name="Rakitin A.L."/>
            <person name="Ravin N.V."/>
            <person name="Dedysh S.N."/>
        </authorList>
    </citation>
    <scope>NUCLEOTIDE SEQUENCE [LARGE SCALE GENOMIC DNA]</scope>
    <source>
        <strain evidence="8">AF10</strain>
    </source>
</reference>
<evidence type="ECO:0000313" key="7">
    <source>
        <dbReference type="EMBL" id="RXH53698.1"/>
    </source>
</evidence>
<evidence type="ECO:0000259" key="6">
    <source>
        <dbReference type="PROSITE" id="PS51900"/>
    </source>
</evidence>
<dbReference type="InterPro" id="IPR013762">
    <property type="entry name" value="Integrase-like_cat_sf"/>
</dbReference>
<feature type="domain" description="Core-binding (CB)" evidence="6">
    <location>
        <begin position="113"/>
        <end position="198"/>
    </location>
</feature>
<protein>
    <submittedName>
        <fullName evidence="7">Integrase/recombinase</fullName>
    </submittedName>
</protein>
<dbReference type="PROSITE" id="PS51900">
    <property type="entry name" value="CB"/>
    <property type="match status" value="1"/>
</dbReference>
<dbReference type="InterPro" id="IPR050090">
    <property type="entry name" value="Tyrosine_recombinase_XerCD"/>
</dbReference>
<dbReference type="InterPro" id="IPR010998">
    <property type="entry name" value="Integrase_recombinase_N"/>
</dbReference>
<evidence type="ECO:0000256" key="4">
    <source>
        <dbReference type="PROSITE-ProRule" id="PRU01248"/>
    </source>
</evidence>
<dbReference type="GO" id="GO:0006310">
    <property type="term" value="P:DNA recombination"/>
    <property type="evidence" value="ECO:0007669"/>
    <property type="project" value="UniProtKB-KW"/>
</dbReference>
<comment type="caution">
    <text evidence="7">The sequence shown here is derived from an EMBL/GenBank/DDBJ whole genome shotgun (WGS) entry which is preliminary data.</text>
</comment>
<dbReference type="SUPFAM" id="SSF56349">
    <property type="entry name" value="DNA breaking-rejoining enzymes"/>
    <property type="match status" value="1"/>
</dbReference>
<dbReference type="EMBL" id="RDSM01000011">
    <property type="protein sequence ID" value="RXH53698.1"/>
    <property type="molecule type" value="Genomic_DNA"/>
</dbReference>
<name>A0A4Q0SVW6_9BACT</name>
<dbReference type="PROSITE" id="PS51898">
    <property type="entry name" value="TYR_RECOMBINASE"/>
    <property type="match status" value="1"/>
</dbReference>
<keyword evidence="8" id="KW-1185">Reference proteome</keyword>
<sequence>MFDHLFTRQAAIAHHQFSPFAAERQLYLKHLVEEGRSRKTVRNIAQLLVVVVRHLRLDRPEITLAEIEAAAVEWAGTAYRSRRCLHVGERQFVYHAAGLLRLLGRFHESRPEVAYAARLADFLHFQRHERCLSPSTLHHYEMCVGEFLNWIARQRKPLEEVSLEDISEYFQALAQRKLKRTSIALHVAKLRNFFRYAESKHWCRAGLAALDAPRIYRLESLPRGPAWSDVQRLLASCADNMPSEIRDHAMLLVIAVYGVRSGEVRHLRLEDIDWEREILCIRRPKQRKTQHYPLVREVGAAILRYLREVRPKCKLREIFLTCVQPYRTLTAPGFGTMVRNRLHRLGLVLPCYGPHALRHSCATHLLAEGVSLKEIADHLGHVSLTATQMYAKVDLHALHEVGALPLTGLVEFAANSERAATPIQMRGSIEALRGVAAISLGGLL</sequence>
<dbReference type="Gene3D" id="1.10.150.130">
    <property type="match status" value="1"/>
</dbReference>
<dbReference type="InterPro" id="IPR011010">
    <property type="entry name" value="DNA_brk_join_enz"/>
</dbReference>
<dbReference type="PANTHER" id="PTHR30349">
    <property type="entry name" value="PHAGE INTEGRASE-RELATED"/>
    <property type="match status" value="1"/>
</dbReference>
<keyword evidence="3" id="KW-0233">DNA recombination</keyword>
<organism evidence="7 8">
    <name type="scientific">Granulicella sibirica</name>
    <dbReference type="NCBI Taxonomy" id="2479048"/>
    <lineage>
        <taxon>Bacteria</taxon>
        <taxon>Pseudomonadati</taxon>
        <taxon>Acidobacteriota</taxon>
        <taxon>Terriglobia</taxon>
        <taxon>Terriglobales</taxon>
        <taxon>Acidobacteriaceae</taxon>
        <taxon>Granulicella</taxon>
    </lineage>
</organism>
<reference evidence="7 8" key="1">
    <citation type="submission" date="2018-11" db="EMBL/GenBank/DDBJ databases">
        <authorList>
            <person name="Mardanov A.V."/>
            <person name="Ravin N.V."/>
            <person name="Dedysh S.N."/>
        </authorList>
    </citation>
    <scope>NUCLEOTIDE SEQUENCE [LARGE SCALE GENOMIC DNA]</scope>
    <source>
        <strain evidence="7 8">AF10</strain>
    </source>
</reference>
<evidence type="ECO:0000256" key="3">
    <source>
        <dbReference type="ARBA" id="ARBA00023172"/>
    </source>
</evidence>
<proteinExistence type="predicted"/>
<evidence type="ECO:0000313" key="8">
    <source>
        <dbReference type="Proteomes" id="UP000289437"/>
    </source>
</evidence>
<keyword evidence="1" id="KW-0229">DNA integration</keyword>
<dbReference type="Gene3D" id="1.10.443.10">
    <property type="entry name" value="Intergrase catalytic core"/>
    <property type="match status" value="1"/>
</dbReference>
<dbReference type="Pfam" id="PF02899">
    <property type="entry name" value="Phage_int_SAM_1"/>
    <property type="match status" value="1"/>
</dbReference>
<feature type="domain" description="Tyr recombinase" evidence="5">
    <location>
        <begin position="220"/>
        <end position="403"/>
    </location>
</feature>
<dbReference type="Pfam" id="PF00589">
    <property type="entry name" value="Phage_integrase"/>
    <property type="match status" value="1"/>
</dbReference>
<dbReference type="Proteomes" id="UP000289437">
    <property type="component" value="Unassembled WGS sequence"/>
</dbReference>